<gene>
    <name evidence="3" type="ORF">MPH_05812</name>
</gene>
<feature type="compositionally biased region" description="Polar residues" evidence="2">
    <location>
        <begin position="1"/>
        <end position="35"/>
    </location>
</feature>
<dbReference type="PANTHER" id="PTHR30006">
    <property type="entry name" value="THIAMINE-BINDING PERIPLASMIC PROTEIN-RELATED"/>
    <property type="match status" value="1"/>
</dbReference>
<dbReference type="PANTHER" id="PTHR30006:SF2">
    <property type="entry name" value="ABC TRANSPORTER SUBSTRATE-BINDING PROTEIN"/>
    <property type="match status" value="1"/>
</dbReference>
<dbReference type="OrthoDB" id="124329at2759"/>
<dbReference type="Gene3D" id="3.40.190.10">
    <property type="entry name" value="Periplasmic binding protein-like II"/>
    <property type="match status" value="2"/>
</dbReference>
<dbReference type="InParanoid" id="K2R3S9"/>
<dbReference type="HOGENOM" id="CLU_1825648_0_0_1"/>
<evidence type="ECO:0000313" key="4">
    <source>
        <dbReference type="Proteomes" id="UP000007129"/>
    </source>
</evidence>
<feature type="region of interest" description="Disordered" evidence="2">
    <location>
        <begin position="1"/>
        <end position="38"/>
    </location>
</feature>
<dbReference type="EMBL" id="AHHD01000258">
    <property type="protein sequence ID" value="EKG16986.1"/>
    <property type="molecule type" value="Genomic_DNA"/>
</dbReference>
<keyword evidence="1" id="KW-0732">Signal</keyword>
<dbReference type="VEuPathDB" id="FungiDB:MPH_05812"/>
<reference evidence="3 4" key="1">
    <citation type="journal article" date="2012" name="BMC Genomics">
        <title>Tools to kill: Genome of one of the most destructive plant pathogenic fungi Macrophomina phaseolina.</title>
        <authorList>
            <person name="Islam M.S."/>
            <person name="Haque M.S."/>
            <person name="Islam M.M."/>
            <person name="Emdad E.M."/>
            <person name="Halim A."/>
            <person name="Hossen Q.M.M."/>
            <person name="Hossain M.Z."/>
            <person name="Ahmed B."/>
            <person name="Rahim S."/>
            <person name="Rahman M.S."/>
            <person name="Alam M.M."/>
            <person name="Hou S."/>
            <person name="Wan X."/>
            <person name="Saito J.A."/>
            <person name="Alam M."/>
        </authorList>
    </citation>
    <scope>NUCLEOTIDE SEQUENCE [LARGE SCALE GENOMIC DNA]</scope>
    <source>
        <strain evidence="3 4">MS6</strain>
    </source>
</reference>
<evidence type="ECO:0000256" key="1">
    <source>
        <dbReference type="ARBA" id="ARBA00022729"/>
    </source>
</evidence>
<organism evidence="3 4">
    <name type="scientific">Macrophomina phaseolina (strain MS6)</name>
    <name type="common">Charcoal rot fungus</name>
    <dbReference type="NCBI Taxonomy" id="1126212"/>
    <lineage>
        <taxon>Eukaryota</taxon>
        <taxon>Fungi</taxon>
        <taxon>Dikarya</taxon>
        <taxon>Ascomycota</taxon>
        <taxon>Pezizomycotina</taxon>
        <taxon>Dothideomycetes</taxon>
        <taxon>Dothideomycetes incertae sedis</taxon>
        <taxon>Botryosphaeriales</taxon>
        <taxon>Botryosphaeriaceae</taxon>
        <taxon>Macrophomina</taxon>
    </lineage>
</organism>
<accession>K2R3S9</accession>
<name>K2R3S9_MACPH</name>
<dbReference type="Proteomes" id="UP000007129">
    <property type="component" value="Unassembled WGS sequence"/>
</dbReference>
<comment type="caution">
    <text evidence="3">The sequence shown here is derived from an EMBL/GenBank/DDBJ whole genome shotgun (WGS) entry which is preliminary data.</text>
</comment>
<dbReference type="SUPFAM" id="SSF53850">
    <property type="entry name" value="Periplasmic binding protein-like II"/>
    <property type="match status" value="1"/>
</dbReference>
<dbReference type="STRING" id="1126212.K2R3S9"/>
<proteinExistence type="predicted"/>
<sequence length="141" mass="15912">MSPSTTTATLTARSPPTMSTLTVSSSKPYTTSPAGKSQGVLLPYKPAGWDQIYDDFKDPDGAYTGLYIINWANVWNTNYVKDGPKEFTDFLKPEFKDKLVLTYPNDDDAVLYAFDLISPETEPDLGPRHRHTRHPDRQIQR</sequence>
<evidence type="ECO:0000256" key="2">
    <source>
        <dbReference type="SAM" id="MobiDB-lite"/>
    </source>
</evidence>
<dbReference type="Pfam" id="PF13343">
    <property type="entry name" value="SBP_bac_6"/>
    <property type="match status" value="1"/>
</dbReference>
<feature type="region of interest" description="Disordered" evidence="2">
    <location>
        <begin position="122"/>
        <end position="141"/>
    </location>
</feature>
<dbReference type="AlphaFoldDB" id="K2R3S9"/>
<protein>
    <submittedName>
        <fullName evidence="3">Uncharacterized protein</fullName>
    </submittedName>
</protein>
<evidence type="ECO:0000313" key="3">
    <source>
        <dbReference type="EMBL" id="EKG16986.1"/>
    </source>
</evidence>